<evidence type="ECO:0000313" key="3">
    <source>
        <dbReference type="EMBL" id="CRZ09421.1"/>
    </source>
</evidence>
<dbReference type="SMART" id="SM00516">
    <property type="entry name" value="SEC14"/>
    <property type="match status" value="1"/>
</dbReference>
<name>A0A0H5R6F9_9EUKA</name>
<accession>A0A0H5R6F9</accession>
<dbReference type="InterPro" id="IPR036865">
    <property type="entry name" value="CRAL-TRIO_dom_sf"/>
</dbReference>
<feature type="region of interest" description="Disordered" evidence="1">
    <location>
        <begin position="1"/>
        <end position="28"/>
    </location>
</feature>
<dbReference type="AlphaFoldDB" id="A0A0H5R6F9"/>
<sequence>MSRSDSISNNPALLAPGVPPESAPLSPDDQEIYKKLEETFAADMPIEPQMLIRFVRGYRKEKDRFDTTVSKLRETLEWRKQNNVDTILASPLPNEAKYFELWPHDFHGISKCGHPVYYENPCFTDPSLLLQTFNIEDQRRFHTQMMEMIQKIKKKCERDSGHQTYKAVVVVDLAGLTRHHMGSQFTEPFRAQINIDQYYYPESLQTLFVINAPFIFRMLWGMVKPWLHPLTAARIKILGSDYLSSLRELVSDDQIPAYYGGSCSCCPQGKSFGELHAVTYSKFVALRDQLNQLE</sequence>
<proteinExistence type="predicted"/>
<organism evidence="3">
    <name type="scientific">Spongospora subterranea</name>
    <dbReference type="NCBI Taxonomy" id="70186"/>
    <lineage>
        <taxon>Eukaryota</taxon>
        <taxon>Sar</taxon>
        <taxon>Rhizaria</taxon>
        <taxon>Endomyxa</taxon>
        <taxon>Phytomyxea</taxon>
        <taxon>Plasmodiophorida</taxon>
        <taxon>Plasmodiophoridae</taxon>
        <taxon>Spongospora</taxon>
    </lineage>
</organism>
<feature type="compositionally biased region" description="Polar residues" evidence="1">
    <location>
        <begin position="1"/>
        <end position="11"/>
    </location>
</feature>
<evidence type="ECO:0000259" key="2">
    <source>
        <dbReference type="PROSITE" id="PS50191"/>
    </source>
</evidence>
<reference evidence="3" key="1">
    <citation type="submission" date="2015-04" db="EMBL/GenBank/DDBJ databases">
        <title>The genome sequence of the plant pathogenic Rhizarian Plasmodiophora brassicae reveals insights in its biotrophic life cycle and the origin of chitin synthesis.</title>
        <authorList>
            <person name="Schwelm A."/>
            <person name="Fogelqvist J."/>
            <person name="Knaust A."/>
            <person name="Julke S."/>
            <person name="Lilja T."/>
            <person name="Dhandapani V."/>
            <person name="Bonilla-Rosso G."/>
            <person name="Karlsson M."/>
            <person name="Shevchenko A."/>
            <person name="Choi S.R."/>
            <person name="Kim H.G."/>
            <person name="Park J.Y."/>
            <person name="Lim Y.P."/>
            <person name="Ludwig-Muller J."/>
            <person name="Dixelius C."/>
        </authorList>
    </citation>
    <scope>NUCLEOTIDE SEQUENCE</scope>
    <source>
        <tissue evidence="3">Potato root galls</tissue>
    </source>
</reference>
<dbReference type="PANTHER" id="PTHR45657">
    <property type="entry name" value="CRAL-TRIO DOMAIN-CONTAINING PROTEIN YKL091C-RELATED"/>
    <property type="match status" value="1"/>
</dbReference>
<dbReference type="Pfam" id="PF00650">
    <property type="entry name" value="CRAL_TRIO"/>
    <property type="match status" value="1"/>
</dbReference>
<dbReference type="PANTHER" id="PTHR45657:SF1">
    <property type="entry name" value="CRAL-TRIO DOMAIN-CONTAINING PROTEIN YKL091C-RELATED"/>
    <property type="match status" value="1"/>
</dbReference>
<dbReference type="SUPFAM" id="SSF52087">
    <property type="entry name" value="CRAL/TRIO domain"/>
    <property type="match status" value="1"/>
</dbReference>
<dbReference type="PROSITE" id="PS50191">
    <property type="entry name" value="CRAL_TRIO"/>
    <property type="match status" value="1"/>
</dbReference>
<dbReference type="InterPro" id="IPR036273">
    <property type="entry name" value="CRAL/TRIO_N_dom_sf"/>
</dbReference>
<feature type="domain" description="CRAL-TRIO" evidence="2">
    <location>
        <begin position="94"/>
        <end position="267"/>
    </location>
</feature>
<evidence type="ECO:0000256" key="1">
    <source>
        <dbReference type="SAM" id="MobiDB-lite"/>
    </source>
</evidence>
<protein>
    <recommendedName>
        <fullName evidence="2">CRAL-TRIO domain-containing protein</fullName>
    </recommendedName>
</protein>
<dbReference type="CDD" id="cd00170">
    <property type="entry name" value="SEC14"/>
    <property type="match status" value="1"/>
</dbReference>
<dbReference type="Gene3D" id="3.40.525.10">
    <property type="entry name" value="CRAL-TRIO lipid binding domain"/>
    <property type="match status" value="1"/>
</dbReference>
<dbReference type="InterPro" id="IPR001251">
    <property type="entry name" value="CRAL-TRIO_dom"/>
</dbReference>
<dbReference type="EMBL" id="HACM01008979">
    <property type="protein sequence ID" value="CRZ09421.1"/>
    <property type="molecule type" value="Transcribed_RNA"/>
</dbReference>
<dbReference type="InterPro" id="IPR051026">
    <property type="entry name" value="PI/PC_transfer"/>
</dbReference>
<dbReference type="SUPFAM" id="SSF46938">
    <property type="entry name" value="CRAL/TRIO N-terminal domain"/>
    <property type="match status" value="1"/>
</dbReference>